<name>A0ABS2P906_9BACL</name>
<evidence type="ECO:0000256" key="7">
    <source>
        <dbReference type="ARBA" id="ARBA00022884"/>
    </source>
</evidence>
<feature type="domain" description="THUMP" evidence="10">
    <location>
        <begin position="61"/>
        <end position="165"/>
    </location>
</feature>
<feature type="binding site" evidence="9">
    <location>
        <begin position="208"/>
        <end position="209"/>
    </location>
    <ligand>
        <name>ATP</name>
        <dbReference type="ChEBI" id="CHEBI:30616"/>
    </ligand>
</feature>
<dbReference type="Proteomes" id="UP000741863">
    <property type="component" value="Unassembled WGS sequence"/>
</dbReference>
<keyword evidence="7 9" id="KW-0694">RNA-binding</keyword>
<protein>
    <recommendedName>
        <fullName evidence="9">Probable tRNA sulfurtransferase</fullName>
        <ecNumber evidence="9">2.8.1.4</ecNumber>
    </recommendedName>
    <alternativeName>
        <fullName evidence="9">Sulfur carrier protein ThiS sulfurtransferase</fullName>
    </alternativeName>
    <alternativeName>
        <fullName evidence="9">Thiamine biosynthesis protein ThiI</fullName>
    </alternativeName>
    <alternativeName>
        <fullName evidence="9">tRNA 4-thiouridine synthase</fullName>
    </alternativeName>
</protein>
<comment type="caution">
    <text evidence="11">The sequence shown here is derived from an EMBL/GenBank/DDBJ whole genome shotgun (WGS) entry which is preliminary data.</text>
</comment>
<keyword evidence="2 9" id="KW-0963">Cytoplasm</keyword>
<organism evidence="11 12">
    <name type="scientific">Geomicrobium sediminis</name>
    <dbReference type="NCBI Taxonomy" id="1347788"/>
    <lineage>
        <taxon>Bacteria</taxon>
        <taxon>Bacillati</taxon>
        <taxon>Bacillota</taxon>
        <taxon>Bacilli</taxon>
        <taxon>Bacillales</taxon>
        <taxon>Geomicrobium</taxon>
    </lineage>
</organism>
<dbReference type="InterPro" id="IPR054173">
    <property type="entry name" value="ThiI_fer"/>
</dbReference>
<evidence type="ECO:0000256" key="9">
    <source>
        <dbReference type="HAMAP-Rule" id="MF_00021"/>
    </source>
</evidence>
<dbReference type="PANTHER" id="PTHR43209:SF1">
    <property type="entry name" value="TRNA SULFURTRANSFERASE"/>
    <property type="match status" value="1"/>
</dbReference>
<keyword evidence="6 9" id="KW-0067">ATP-binding</keyword>
<evidence type="ECO:0000313" key="12">
    <source>
        <dbReference type="Proteomes" id="UP000741863"/>
    </source>
</evidence>
<evidence type="ECO:0000256" key="3">
    <source>
        <dbReference type="ARBA" id="ARBA00022555"/>
    </source>
</evidence>
<dbReference type="PANTHER" id="PTHR43209">
    <property type="entry name" value="TRNA SULFURTRANSFERASE"/>
    <property type="match status" value="1"/>
</dbReference>
<dbReference type="InterPro" id="IPR003720">
    <property type="entry name" value="tRNA_STrfase"/>
</dbReference>
<dbReference type="InterPro" id="IPR004114">
    <property type="entry name" value="THUMP_dom"/>
</dbReference>
<sequence length="400" mass="44766">MKVDHILVRYGEIALKGKNRNEFEQILKGNINQALREIGSARAKRIFGRLIVEVGDEDDADQIMARLQNIFGIVSLSKAVKTTRELEDIQTAALYMMNEDLTAKTFKVTARRSYKQTPLNSQEMNYEIGSYVLRNTEHLTVDVHNPDVELHVEVREHGTYLSAGRVMGRGGLPVGSSGKTMLLLSGGIDSPVAGYLAMKRGAVVEAVHFHSPPYTNERAKQKVIDLAKQMAAYGGAVRLHLIPFTKVQQDIHQKIPSYYAMTITRRMMMRISEQVAHEQRALALVNGESLGQVASQTLESIHAIEEASSLPVLRPLVTMDKTEVMDIAMEIGTYETSILPYEDCCTIFLPQESKTKPKLEKAKMFETNLDIEDLVSQSLAGKETMLIKHQDSTDEFDDLL</sequence>
<feature type="binding site" evidence="9">
    <location>
        <position position="287"/>
    </location>
    <ligand>
        <name>ATP</name>
        <dbReference type="ChEBI" id="CHEBI:30616"/>
    </ligand>
</feature>
<keyword evidence="4 9" id="KW-0808">Transferase</keyword>
<feature type="binding site" evidence="9">
    <location>
        <begin position="183"/>
        <end position="184"/>
    </location>
    <ligand>
        <name>ATP</name>
        <dbReference type="ChEBI" id="CHEBI:30616"/>
    </ligand>
</feature>
<accession>A0ABS2P906</accession>
<keyword evidence="3 9" id="KW-0820">tRNA-binding</keyword>
<evidence type="ECO:0000256" key="6">
    <source>
        <dbReference type="ARBA" id="ARBA00022840"/>
    </source>
</evidence>
<comment type="catalytic activity">
    <reaction evidence="9">
        <text>[ThiI sulfur-carrier protein]-S-sulfanyl-L-cysteine + a uridine in tRNA + 2 reduced [2Fe-2S]-[ferredoxin] + ATP + H(+) = [ThiI sulfur-carrier protein]-L-cysteine + a 4-thiouridine in tRNA + 2 oxidized [2Fe-2S]-[ferredoxin] + AMP + diphosphate</text>
        <dbReference type="Rhea" id="RHEA:24176"/>
        <dbReference type="Rhea" id="RHEA-COMP:10000"/>
        <dbReference type="Rhea" id="RHEA-COMP:10001"/>
        <dbReference type="Rhea" id="RHEA-COMP:13337"/>
        <dbReference type="Rhea" id="RHEA-COMP:13338"/>
        <dbReference type="Rhea" id="RHEA-COMP:13339"/>
        <dbReference type="Rhea" id="RHEA-COMP:13340"/>
        <dbReference type="ChEBI" id="CHEBI:15378"/>
        <dbReference type="ChEBI" id="CHEBI:29950"/>
        <dbReference type="ChEBI" id="CHEBI:30616"/>
        <dbReference type="ChEBI" id="CHEBI:33019"/>
        <dbReference type="ChEBI" id="CHEBI:33737"/>
        <dbReference type="ChEBI" id="CHEBI:33738"/>
        <dbReference type="ChEBI" id="CHEBI:61963"/>
        <dbReference type="ChEBI" id="CHEBI:65315"/>
        <dbReference type="ChEBI" id="CHEBI:136798"/>
        <dbReference type="ChEBI" id="CHEBI:456215"/>
        <dbReference type="EC" id="2.8.1.4"/>
    </reaction>
</comment>
<evidence type="ECO:0000256" key="5">
    <source>
        <dbReference type="ARBA" id="ARBA00022741"/>
    </source>
</evidence>
<keyword evidence="5 9" id="KW-0547">Nucleotide-binding</keyword>
<dbReference type="InterPro" id="IPR014729">
    <property type="entry name" value="Rossmann-like_a/b/a_fold"/>
</dbReference>
<dbReference type="Pfam" id="PF22025">
    <property type="entry name" value="ThiI_fer"/>
    <property type="match status" value="1"/>
</dbReference>
<reference evidence="11 12" key="1">
    <citation type="submission" date="2021-01" db="EMBL/GenBank/DDBJ databases">
        <title>Genomic Encyclopedia of Type Strains, Phase IV (KMG-IV): sequencing the most valuable type-strain genomes for metagenomic binning, comparative biology and taxonomic classification.</title>
        <authorList>
            <person name="Goeker M."/>
        </authorList>
    </citation>
    <scope>NUCLEOTIDE SEQUENCE [LARGE SCALE GENOMIC DNA]</scope>
    <source>
        <strain evidence="11 12">DSM 25540</strain>
    </source>
</reference>
<evidence type="ECO:0000256" key="1">
    <source>
        <dbReference type="ARBA" id="ARBA00004496"/>
    </source>
</evidence>
<dbReference type="PROSITE" id="PS51165">
    <property type="entry name" value="THUMP"/>
    <property type="match status" value="1"/>
</dbReference>
<dbReference type="SUPFAM" id="SSF143437">
    <property type="entry name" value="THUMP domain-like"/>
    <property type="match status" value="1"/>
</dbReference>
<comment type="function">
    <text evidence="9">Catalyzes the ATP-dependent transfer of a sulfur to tRNA to produce 4-thiouridine in position 8 of tRNAs, which functions as a near-UV photosensor. Also catalyzes the transfer of sulfur to the sulfur carrier protein ThiS, forming ThiS-thiocarboxylate. This is a step in the synthesis of thiazole, in the thiamine biosynthesis pathway. The sulfur is donated as persulfide by IscS.</text>
</comment>
<dbReference type="Pfam" id="PF02926">
    <property type="entry name" value="THUMP"/>
    <property type="match status" value="1"/>
</dbReference>
<comment type="subcellular location">
    <subcellularLocation>
        <location evidence="1 9">Cytoplasm</location>
    </subcellularLocation>
</comment>
<keyword evidence="8 9" id="KW-0784">Thiamine biosynthesis</keyword>
<dbReference type="Pfam" id="PF02568">
    <property type="entry name" value="ThiI"/>
    <property type="match status" value="1"/>
</dbReference>
<dbReference type="SUPFAM" id="SSF52402">
    <property type="entry name" value="Adenine nucleotide alpha hydrolases-like"/>
    <property type="match status" value="1"/>
</dbReference>
<evidence type="ECO:0000256" key="4">
    <source>
        <dbReference type="ARBA" id="ARBA00022679"/>
    </source>
</evidence>
<feature type="binding site" evidence="9">
    <location>
        <position position="265"/>
    </location>
    <ligand>
        <name>ATP</name>
        <dbReference type="ChEBI" id="CHEBI:30616"/>
    </ligand>
</feature>
<comment type="catalytic activity">
    <reaction evidence="9">
        <text>[ThiS sulfur-carrier protein]-C-terminal Gly-Gly-AMP + S-sulfanyl-L-cysteinyl-[cysteine desulfurase] + AH2 = [ThiS sulfur-carrier protein]-C-terminal-Gly-aminoethanethioate + L-cysteinyl-[cysteine desulfurase] + A + AMP + 2 H(+)</text>
        <dbReference type="Rhea" id="RHEA:43340"/>
        <dbReference type="Rhea" id="RHEA-COMP:12157"/>
        <dbReference type="Rhea" id="RHEA-COMP:12158"/>
        <dbReference type="Rhea" id="RHEA-COMP:12910"/>
        <dbReference type="Rhea" id="RHEA-COMP:19908"/>
        <dbReference type="ChEBI" id="CHEBI:13193"/>
        <dbReference type="ChEBI" id="CHEBI:15378"/>
        <dbReference type="ChEBI" id="CHEBI:17499"/>
        <dbReference type="ChEBI" id="CHEBI:29950"/>
        <dbReference type="ChEBI" id="CHEBI:61963"/>
        <dbReference type="ChEBI" id="CHEBI:90618"/>
        <dbReference type="ChEBI" id="CHEBI:232372"/>
        <dbReference type="ChEBI" id="CHEBI:456215"/>
    </reaction>
</comment>
<gene>
    <name evidence="9" type="primary">thiI</name>
    <name evidence="11" type="ORF">JOD17_000933</name>
</gene>
<dbReference type="RefSeq" id="WP_204695884.1">
    <property type="nucleotide sequence ID" value="NZ_JAFBEC010000002.1"/>
</dbReference>
<evidence type="ECO:0000259" key="10">
    <source>
        <dbReference type="PROSITE" id="PS51165"/>
    </source>
</evidence>
<feature type="binding site" evidence="9">
    <location>
        <position position="296"/>
    </location>
    <ligand>
        <name>ATP</name>
        <dbReference type="ChEBI" id="CHEBI:30616"/>
    </ligand>
</feature>
<dbReference type="InterPro" id="IPR049962">
    <property type="entry name" value="THUMP_ThiI"/>
</dbReference>
<evidence type="ECO:0000256" key="8">
    <source>
        <dbReference type="ARBA" id="ARBA00022977"/>
    </source>
</evidence>
<comment type="pathway">
    <text evidence="9">Cofactor biosynthesis; thiamine diphosphate biosynthesis.</text>
</comment>
<dbReference type="EMBL" id="JAFBEC010000002">
    <property type="protein sequence ID" value="MBM7631841.1"/>
    <property type="molecule type" value="Genomic_DNA"/>
</dbReference>
<dbReference type="Gene3D" id="3.40.50.620">
    <property type="entry name" value="HUPs"/>
    <property type="match status" value="1"/>
</dbReference>
<dbReference type="InterPro" id="IPR020536">
    <property type="entry name" value="ThiI_AANH"/>
</dbReference>
<dbReference type="CDD" id="cd11716">
    <property type="entry name" value="THUMP_ThiI"/>
    <property type="match status" value="1"/>
</dbReference>
<dbReference type="InterPro" id="IPR050102">
    <property type="entry name" value="tRNA_sulfurtransferase_ThiI"/>
</dbReference>
<evidence type="ECO:0000313" key="11">
    <source>
        <dbReference type="EMBL" id="MBM7631841.1"/>
    </source>
</evidence>
<dbReference type="CDD" id="cd01712">
    <property type="entry name" value="PPase_ThiI"/>
    <property type="match status" value="1"/>
</dbReference>
<keyword evidence="12" id="KW-1185">Reference proteome</keyword>
<dbReference type="EC" id="2.8.1.4" evidence="9"/>
<dbReference type="Gene3D" id="3.30.2130.30">
    <property type="match status" value="1"/>
</dbReference>
<dbReference type="InterPro" id="IPR049961">
    <property type="entry name" value="ThiI_N"/>
</dbReference>
<dbReference type="NCBIfam" id="TIGR00342">
    <property type="entry name" value="tRNA uracil 4-sulfurtransferase ThiI"/>
    <property type="match status" value="1"/>
</dbReference>
<proteinExistence type="inferred from homology"/>
<evidence type="ECO:0000256" key="2">
    <source>
        <dbReference type="ARBA" id="ARBA00022490"/>
    </source>
</evidence>
<dbReference type="HAMAP" id="MF_00021">
    <property type="entry name" value="ThiI"/>
    <property type="match status" value="1"/>
</dbReference>
<dbReference type="SMART" id="SM00981">
    <property type="entry name" value="THUMP"/>
    <property type="match status" value="1"/>
</dbReference>
<comment type="similarity">
    <text evidence="9">Belongs to the ThiI family.</text>
</comment>